<accession>A0A2T2XIG5</accession>
<dbReference type="Proteomes" id="UP000242972">
    <property type="component" value="Unassembled WGS sequence"/>
</dbReference>
<protein>
    <submittedName>
        <fullName evidence="1">Uncharacterized protein</fullName>
    </submittedName>
</protein>
<proteinExistence type="predicted"/>
<comment type="caution">
    <text evidence="1">The sequence shown here is derived from an EMBL/GenBank/DDBJ whole genome shotgun (WGS) entry which is preliminary data.</text>
</comment>
<gene>
    <name evidence="1" type="ORF">C7B46_06105</name>
</gene>
<dbReference type="AlphaFoldDB" id="A0A2T2XIG5"/>
<reference evidence="1 2" key="1">
    <citation type="journal article" date="2014" name="BMC Genomics">
        <title>Comparison of environmental and isolate Sulfobacillus genomes reveals diverse carbon, sulfur, nitrogen, and hydrogen metabolisms.</title>
        <authorList>
            <person name="Justice N.B."/>
            <person name="Norman A."/>
            <person name="Brown C.T."/>
            <person name="Singh A."/>
            <person name="Thomas B.C."/>
            <person name="Banfield J.F."/>
        </authorList>
    </citation>
    <scope>NUCLEOTIDE SEQUENCE [LARGE SCALE GENOMIC DNA]</scope>
    <source>
        <strain evidence="1">AMDSBA4</strain>
    </source>
</reference>
<dbReference type="EMBL" id="PXYW01000010">
    <property type="protein sequence ID" value="PSR34295.1"/>
    <property type="molecule type" value="Genomic_DNA"/>
</dbReference>
<name>A0A2T2XIG5_9FIRM</name>
<organism evidence="1 2">
    <name type="scientific">Sulfobacillus benefaciens</name>
    <dbReference type="NCBI Taxonomy" id="453960"/>
    <lineage>
        <taxon>Bacteria</taxon>
        <taxon>Bacillati</taxon>
        <taxon>Bacillota</taxon>
        <taxon>Clostridia</taxon>
        <taxon>Eubacteriales</taxon>
        <taxon>Clostridiales Family XVII. Incertae Sedis</taxon>
        <taxon>Sulfobacillus</taxon>
    </lineage>
</organism>
<sequence>MDWREVVRTTGMMTKEQLLQADPKAIEEALSEGTWIWYRNALWDPNQFHRGARQLHRSLVTTVYLALLPVLSEWIQEMRYHDIMADAQFTLQQTNLRFWLEADTGKETETQWRKKLEAYQNSFPPTETRDMMVVVAMGKATRIRHLSSWVHDAKLPLGVYVVEFGLVKTLPQQLLGPPTFSRHLPPVPGMPPAASIHYIWDGHGEISCRDADRLLSAGYVLGAKEVAAGEVTYHISLPPRLSRLGRFLRYIGL</sequence>
<evidence type="ECO:0000313" key="1">
    <source>
        <dbReference type="EMBL" id="PSR34295.1"/>
    </source>
</evidence>
<evidence type="ECO:0000313" key="2">
    <source>
        <dbReference type="Proteomes" id="UP000242972"/>
    </source>
</evidence>